<dbReference type="EnsemblPlants" id="MELO3C028502.2.1">
    <property type="protein sequence ID" value="MELO3C028502.2.1"/>
    <property type="gene ID" value="MELO3C028502.2"/>
</dbReference>
<name>A0A9I9E481_CUCME</name>
<organism evidence="1">
    <name type="scientific">Cucumis melo</name>
    <name type="common">Muskmelon</name>
    <dbReference type="NCBI Taxonomy" id="3656"/>
    <lineage>
        <taxon>Eukaryota</taxon>
        <taxon>Viridiplantae</taxon>
        <taxon>Streptophyta</taxon>
        <taxon>Embryophyta</taxon>
        <taxon>Tracheophyta</taxon>
        <taxon>Spermatophyta</taxon>
        <taxon>Magnoliopsida</taxon>
        <taxon>eudicotyledons</taxon>
        <taxon>Gunneridae</taxon>
        <taxon>Pentapetalae</taxon>
        <taxon>rosids</taxon>
        <taxon>fabids</taxon>
        <taxon>Cucurbitales</taxon>
        <taxon>Cucurbitaceae</taxon>
        <taxon>Benincaseae</taxon>
        <taxon>Cucumis</taxon>
    </lineage>
</organism>
<dbReference type="AlphaFoldDB" id="A0A9I9E481"/>
<evidence type="ECO:0000313" key="1">
    <source>
        <dbReference type="EnsemblPlants" id="MELO3C028502.2.1"/>
    </source>
</evidence>
<dbReference type="Gramene" id="MELO3C028502.2.1">
    <property type="protein sequence ID" value="MELO3C028502.2.1"/>
    <property type="gene ID" value="MELO3C028502.2"/>
</dbReference>
<accession>A0A9I9E481</accession>
<protein>
    <submittedName>
        <fullName evidence="1">Uncharacterized protein</fullName>
    </submittedName>
</protein>
<sequence length="66" mass="7487">MNLSEGLSILTLIFEPPTLYTPKDVLWTRLSGIHESFAFRVLTFISGRTHSWNSNFCPTYPLKVAA</sequence>
<proteinExistence type="predicted"/>
<reference evidence="1" key="1">
    <citation type="submission" date="2023-03" db="UniProtKB">
        <authorList>
            <consortium name="EnsemblPlants"/>
        </authorList>
    </citation>
    <scope>IDENTIFICATION</scope>
</reference>